<protein>
    <recommendedName>
        <fullName evidence="10">Peptidase M20 dimerisation domain-containing protein</fullName>
    </recommendedName>
</protein>
<dbReference type="GO" id="GO:0004177">
    <property type="term" value="F:aminopeptidase activity"/>
    <property type="evidence" value="ECO:0007669"/>
    <property type="project" value="UniProtKB-UniRule"/>
</dbReference>
<feature type="binding site" evidence="9">
    <location>
        <position position="166"/>
    </location>
    <ligand>
        <name>Zn(2+)</name>
        <dbReference type="ChEBI" id="CHEBI:29105"/>
        <label>1</label>
    </ligand>
</feature>
<gene>
    <name evidence="11" type="ORF">GCM10011398_04610</name>
</gene>
<dbReference type="Gene3D" id="3.40.630.10">
    <property type="entry name" value="Zn peptidases"/>
    <property type="match status" value="1"/>
</dbReference>
<keyword evidence="3 9" id="KW-0479">Metal-binding</keyword>
<evidence type="ECO:0000256" key="1">
    <source>
        <dbReference type="ARBA" id="ARBA00001947"/>
    </source>
</evidence>
<keyword evidence="5" id="KW-0862">Zinc</keyword>
<evidence type="ECO:0000256" key="3">
    <source>
        <dbReference type="ARBA" id="ARBA00022723"/>
    </source>
</evidence>
<dbReference type="InterPro" id="IPR002933">
    <property type="entry name" value="Peptidase_M20"/>
</dbReference>
<organism evidence="11 12">
    <name type="scientific">Virgibacillus oceani</name>
    <dbReference type="NCBI Taxonomy" id="1479511"/>
    <lineage>
        <taxon>Bacteria</taxon>
        <taxon>Bacillati</taxon>
        <taxon>Bacillota</taxon>
        <taxon>Bacilli</taxon>
        <taxon>Bacillales</taxon>
        <taxon>Bacillaceae</taxon>
        <taxon>Virgibacillus</taxon>
    </lineage>
</organism>
<dbReference type="PIRSF" id="PIRSF001123">
    <property type="entry name" value="PepA_GA"/>
    <property type="match status" value="1"/>
</dbReference>
<dbReference type="PANTHER" id="PTHR42994:SF2">
    <property type="entry name" value="PEPTIDASE"/>
    <property type="match status" value="1"/>
</dbReference>
<comment type="cofactor">
    <cofactor evidence="1">
        <name>Zn(2+)</name>
        <dbReference type="ChEBI" id="CHEBI:29105"/>
    </cofactor>
</comment>
<dbReference type="GO" id="GO:0008237">
    <property type="term" value="F:metallopeptidase activity"/>
    <property type="evidence" value="ECO:0007669"/>
    <property type="project" value="UniProtKB-KW"/>
</dbReference>
<reference evidence="11" key="1">
    <citation type="journal article" date="2014" name="Int. J. Syst. Evol. Microbiol.">
        <title>Complete genome sequence of Corynebacterium casei LMG S-19264T (=DSM 44701T), isolated from a smear-ripened cheese.</title>
        <authorList>
            <consortium name="US DOE Joint Genome Institute (JGI-PGF)"/>
            <person name="Walter F."/>
            <person name="Albersmeier A."/>
            <person name="Kalinowski J."/>
            <person name="Ruckert C."/>
        </authorList>
    </citation>
    <scope>NUCLEOTIDE SEQUENCE</scope>
    <source>
        <strain evidence="11">CGMCC 1.12754</strain>
    </source>
</reference>
<dbReference type="Pfam" id="PF07687">
    <property type="entry name" value="M20_dimer"/>
    <property type="match status" value="1"/>
</dbReference>
<dbReference type="RefSeq" id="WP_188453719.1">
    <property type="nucleotide sequence ID" value="NZ_BMFR01000001.1"/>
</dbReference>
<dbReference type="PROSITE" id="PS00759">
    <property type="entry name" value="ARGE_DAPE_CPG2_2"/>
    <property type="match status" value="1"/>
</dbReference>
<sequence length="375" mass="39822">MVHVNNDRLINEFMELVQIDSETKHEEKIAEVLKKKFTDLGLNVIEDNSKNETGHAAGNLICNLKGTKDDADTIYFTSHMDTVVPGNNIKPSIKDGYIVSDGTTILGADDKAGLAAILEAIRTLQENNIEHGDIQFVITAGEESGLVGAKALDSSLLKAKYGYAIDSNGTVGDIIVAAPTQAKIYTVMKGKTAHAGVAPEKGVSAITLAAKAIAKMPLGRIDEETTANIGRFEGGKQTNIVCDYVEILAEARSLVPEKMEAQVAKMKEAFESTAKELGGSANVDVQVMYPGFKQEAGDEVVEIARSAAKSIGRDSKLLKSGGGSDANVIAGLGIPTVNLAVGYEEIHTTNERIPVDELVKVSELVTAIVQEAANK</sequence>
<dbReference type="InterPro" id="IPR008007">
    <property type="entry name" value="Peptidase_M42"/>
</dbReference>
<reference evidence="11" key="2">
    <citation type="submission" date="2020-09" db="EMBL/GenBank/DDBJ databases">
        <authorList>
            <person name="Sun Q."/>
            <person name="Zhou Y."/>
        </authorList>
    </citation>
    <scope>NUCLEOTIDE SEQUENCE</scope>
    <source>
        <strain evidence="11">CGMCC 1.12754</strain>
    </source>
</reference>
<dbReference type="InterPro" id="IPR036264">
    <property type="entry name" value="Bact_exopeptidase_dim_dom"/>
</dbReference>
<name>A0A917H1V4_9BACI</name>
<dbReference type="PANTHER" id="PTHR42994">
    <property type="entry name" value="PEPTIDASE T"/>
    <property type="match status" value="1"/>
</dbReference>
<comment type="caution">
    <text evidence="11">The sequence shown here is derived from an EMBL/GenBank/DDBJ whole genome shotgun (WGS) entry which is preliminary data.</text>
</comment>
<dbReference type="GO" id="GO:0046872">
    <property type="term" value="F:metal ion binding"/>
    <property type="evidence" value="ECO:0007669"/>
    <property type="project" value="UniProtKB-UniRule"/>
</dbReference>
<comment type="cofactor">
    <cofactor evidence="9">
        <name>a divalent metal cation</name>
        <dbReference type="ChEBI" id="CHEBI:60240"/>
    </cofactor>
    <text evidence="9">Binds 2 divalent metal cations per subunit.</text>
</comment>
<dbReference type="Proteomes" id="UP000622860">
    <property type="component" value="Unassembled WGS sequence"/>
</dbReference>
<dbReference type="NCBIfam" id="TIGR01883">
    <property type="entry name" value="PepT-like"/>
    <property type="match status" value="1"/>
</dbReference>
<accession>A0A917H1V4</accession>
<keyword evidence="4" id="KW-0378">Hydrolase</keyword>
<evidence type="ECO:0000259" key="10">
    <source>
        <dbReference type="Pfam" id="PF07687"/>
    </source>
</evidence>
<dbReference type="InterPro" id="IPR011650">
    <property type="entry name" value="Peptidase_M20_dimer"/>
</dbReference>
<dbReference type="GO" id="GO:0006508">
    <property type="term" value="P:proteolysis"/>
    <property type="evidence" value="ECO:0007669"/>
    <property type="project" value="UniProtKB-KW"/>
</dbReference>
<dbReference type="AlphaFoldDB" id="A0A917H1V4"/>
<comment type="similarity">
    <text evidence="7">Belongs to the peptidase M42 family.</text>
</comment>
<keyword evidence="12" id="KW-1185">Reference proteome</keyword>
<evidence type="ECO:0000313" key="11">
    <source>
        <dbReference type="EMBL" id="GGG64181.1"/>
    </source>
</evidence>
<evidence type="ECO:0000256" key="5">
    <source>
        <dbReference type="ARBA" id="ARBA00022833"/>
    </source>
</evidence>
<keyword evidence="2" id="KW-0645">Protease</keyword>
<evidence type="ECO:0000256" key="6">
    <source>
        <dbReference type="ARBA" id="ARBA00023049"/>
    </source>
</evidence>
<evidence type="ECO:0000256" key="7">
    <source>
        <dbReference type="PIRNR" id="PIRNR001123"/>
    </source>
</evidence>
<feature type="active site" description="Proton acceptor" evidence="8">
    <location>
        <position position="142"/>
    </location>
</feature>
<feature type="domain" description="Peptidase M20 dimerisation" evidence="10">
    <location>
        <begin position="188"/>
        <end position="276"/>
    </location>
</feature>
<evidence type="ECO:0000313" key="12">
    <source>
        <dbReference type="Proteomes" id="UP000622860"/>
    </source>
</evidence>
<evidence type="ECO:0000256" key="2">
    <source>
        <dbReference type="ARBA" id="ARBA00022670"/>
    </source>
</evidence>
<dbReference type="SUPFAM" id="SSF53187">
    <property type="entry name" value="Zn-dependent exopeptidases"/>
    <property type="match status" value="1"/>
</dbReference>
<proteinExistence type="inferred from homology"/>
<evidence type="ECO:0000256" key="9">
    <source>
        <dbReference type="PIRSR" id="PIRSR001123-2"/>
    </source>
</evidence>
<dbReference type="InterPro" id="IPR001261">
    <property type="entry name" value="ArgE/DapE_CS"/>
</dbReference>
<keyword evidence="6" id="KW-0482">Metalloprotease</keyword>
<dbReference type="Gene3D" id="3.30.70.360">
    <property type="match status" value="1"/>
</dbReference>
<evidence type="ECO:0000256" key="8">
    <source>
        <dbReference type="PIRSR" id="PIRSR001123-1"/>
    </source>
</evidence>
<feature type="binding site" evidence="9">
    <location>
        <position position="109"/>
    </location>
    <ligand>
        <name>Zn(2+)</name>
        <dbReference type="ChEBI" id="CHEBI:29105"/>
        <label>1</label>
    </ligand>
</feature>
<dbReference type="InterPro" id="IPR010162">
    <property type="entry name" value="PepT-like"/>
</dbReference>
<feature type="binding site" evidence="9">
    <location>
        <position position="109"/>
    </location>
    <ligand>
        <name>Zn(2+)</name>
        <dbReference type="ChEBI" id="CHEBI:29105"/>
        <label>2</label>
    </ligand>
</feature>
<evidence type="ECO:0000256" key="4">
    <source>
        <dbReference type="ARBA" id="ARBA00022801"/>
    </source>
</evidence>
<dbReference type="FunFam" id="3.30.70.360:FF:000007">
    <property type="entry name" value="Peptidase, M20/M25/M40 family"/>
    <property type="match status" value="1"/>
</dbReference>
<dbReference type="PROSITE" id="PS00758">
    <property type="entry name" value="ARGE_DAPE_CPG2_1"/>
    <property type="match status" value="1"/>
</dbReference>
<feature type="binding site" evidence="9">
    <location>
        <position position="143"/>
    </location>
    <ligand>
        <name>Zn(2+)</name>
        <dbReference type="ChEBI" id="CHEBI:29105"/>
        <label>2</label>
    </ligand>
</feature>
<dbReference type="EMBL" id="BMFR01000001">
    <property type="protein sequence ID" value="GGG64181.1"/>
    <property type="molecule type" value="Genomic_DNA"/>
</dbReference>
<dbReference type="SUPFAM" id="SSF55031">
    <property type="entry name" value="Bacterial exopeptidase dimerisation domain"/>
    <property type="match status" value="1"/>
</dbReference>
<dbReference type="Pfam" id="PF01546">
    <property type="entry name" value="Peptidase_M20"/>
    <property type="match status" value="1"/>
</dbReference>